<dbReference type="SMART" id="SM00112">
    <property type="entry name" value="CA"/>
    <property type="match status" value="2"/>
</dbReference>
<dbReference type="Gene3D" id="2.60.40.60">
    <property type="entry name" value="Cadherins"/>
    <property type="match status" value="5"/>
</dbReference>
<feature type="domain" description="Cadherin" evidence="9">
    <location>
        <begin position="24"/>
        <end position="183"/>
    </location>
</feature>
<dbReference type="GO" id="GO:0005886">
    <property type="term" value="C:plasma membrane"/>
    <property type="evidence" value="ECO:0007669"/>
    <property type="project" value="InterPro"/>
</dbReference>
<dbReference type="InterPro" id="IPR020894">
    <property type="entry name" value="Cadherin_CS"/>
</dbReference>
<evidence type="ECO:0000256" key="4">
    <source>
        <dbReference type="ARBA" id="ARBA00022837"/>
    </source>
</evidence>
<gene>
    <name evidence="10" type="ORF">PXEA_LOCUS1508</name>
</gene>
<dbReference type="GO" id="GO:0005509">
    <property type="term" value="F:calcium ion binding"/>
    <property type="evidence" value="ECO:0007669"/>
    <property type="project" value="UniProtKB-UniRule"/>
</dbReference>
<comment type="caution">
    <text evidence="10">The sequence shown here is derived from an EMBL/GenBank/DDBJ whole genome shotgun (WGS) entry which is preliminary data.</text>
</comment>
<dbReference type="AlphaFoldDB" id="A0A3S4ZZJ3"/>
<protein>
    <recommendedName>
        <fullName evidence="9">Cadherin domain-containing protein</fullName>
    </recommendedName>
</protein>
<reference evidence="10" key="1">
    <citation type="submission" date="2018-11" db="EMBL/GenBank/DDBJ databases">
        <authorList>
            <consortium name="Pathogen Informatics"/>
        </authorList>
    </citation>
    <scope>NUCLEOTIDE SEQUENCE</scope>
</reference>
<evidence type="ECO:0000256" key="7">
    <source>
        <dbReference type="ARBA" id="ARBA00023180"/>
    </source>
</evidence>
<comment type="subcellular location">
    <subcellularLocation>
        <location evidence="1">Membrane</location>
        <topology evidence="1">Single-pass membrane protein</topology>
    </subcellularLocation>
</comment>
<accession>A0A3S4ZZJ3</accession>
<keyword evidence="6" id="KW-0472">Membrane</keyword>
<dbReference type="OrthoDB" id="6252479at2759"/>
<proteinExistence type="predicted"/>
<evidence type="ECO:0000313" key="10">
    <source>
        <dbReference type="EMBL" id="VEL08068.1"/>
    </source>
</evidence>
<evidence type="ECO:0000259" key="9">
    <source>
        <dbReference type="PROSITE" id="PS50268"/>
    </source>
</evidence>
<evidence type="ECO:0000256" key="5">
    <source>
        <dbReference type="ARBA" id="ARBA00022989"/>
    </source>
</evidence>
<feature type="domain" description="Cadherin" evidence="9">
    <location>
        <begin position="227"/>
        <end position="348"/>
    </location>
</feature>
<evidence type="ECO:0000256" key="3">
    <source>
        <dbReference type="ARBA" id="ARBA00022737"/>
    </source>
</evidence>
<keyword evidence="5" id="KW-1133">Transmembrane helix</keyword>
<keyword evidence="4 8" id="KW-0106">Calcium</keyword>
<dbReference type="PROSITE" id="PS50268">
    <property type="entry name" value="CADHERIN_2"/>
    <property type="match status" value="3"/>
</dbReference>
<dbReference type="PRINTS" id="PR00205">
    <property type="entry name" value="CADHERIN"/>
</dbReference>
<dbReference type="SUPFAM" id="SSF49313">
    <property type="entry name" value="Cadherin-like"/>
    <property type="match status" value="3"/>
</dbReference>
<evidence type="ECO:0000256" key="2">
    <source>
        <dbReference type="ARBA" id="ARBA00022692"/>
    </source>
</evidence>
<dbReference type="PANTHER" id="PTHR24028">
    <property type="entry name" value="CADHERIN-87A"/>
    <property type="match status" value="1"/>
</dbReference>
<evidence type="ECO:0000313" key="11">
    <source>
        <dbReference type="Proteomes" id="UP000784294"/>
    </source>
</evidence>
<dbReference type="Pfam" id="PF00028">
    <property type="entry name" value="Cadherin"/>
    <property type="match status" value="2"/>
</dbReference>
<dbReference type="InterPro" id="IPR015919">
    <property type="entry name" value="Cadherin-like_sf"/>
</dbReference>
<keyword evidence="2" id="KW-0812">Transmembrane</keyword>
<dbReference type="EMBL" id="CAAALY010003055">
    <property type="protein sequence ID" value="VEL08068.1"/>
    <property type="molecule type" value="Genomic_DNA"/>
</dbReference>
<sequence length="833" mass="93434">MEHLSRLSQFELDMEINGEDSSKDEEELVYYVAENSPPGTRIGNLWQSLPRLGINKEMYFIVYSLLPSEDRMDTKVRANETERFRSSSALYNVANQNHADLFIIRQENGDVVVEDGAEIDREEICPLISGTDEVCCLLYAVSFSHIKSNLSTSTAIFSHDAHSSIFIRLKVVIKDVNDNAPIFPPIKHKKEGFNTINGTDIPIDWEEDDKEGAWLSSFLPKFHSSYFASCQQVDILESAAVGSDLELPEAVDLDSATFGKVQYSLVESSSTTASNDTSPDNPFQVLTTNASGALGSRVRLHLTRPLDYETQIWHNFTLMACDSAPKQLCSTLPLCVAVHDTNDNSPIFTNLNLSLVIREDVAVGSLLARLEANDADSGHFGEVSYSIVAGARGRYDASTVKEASQFILDPRTGELFLAKPLDGSTIYRLLVEARDGDPNGSRFSRTWLTVHSIDTNNHAPSIRLNRVQSESRRASHRKSNISGFSYAPWTLEVQIEAAEYPTDYQISPGFTDNAFINSVLPRSGSLIHLFENNPSPLDLAIVTVTDEDSGDNAQVSCQLVQPSEFNRLKESYFSNSQQLGDLMAKIPDLLAPAFGLAVKAKFGIFLSPPNRINERRSIYRLITERSYDAEQIDGANSDKESVKLFNGQADFKIVKTDGQLLRRSLQFDLFCGDNGIPNRLFTRHSINVWILDRNEYPPIFGHERYELAIQEQLPFGTLITRVGITDDDISSRIASYANDRRPIASTYRDKLMQYGEARSTKSYKNPWRSSEMHEIHTKTMYSIEKNDSQTSLIRIDPKSGEIFTNSELDAESAPILYFKVGKQVVKFRQYNLL</sequence>
<dbReference type="InterPro" id="IPR050174">
    <property type="entry name" value="Protocadherin/Cadherin-CA"/>
</dbReference>
<organism evidence="10 11">
    <name type="scientific">Protopolystoma xenopodis</name>
    <dbReference type="NCBI Taxonomy" id="117903"/>
    <lineage>
        <taxon>Eukaryota</taxon>
        <taxon>Metazoa</taxon>
        <taxon>Spiralia</taxon>
        <taxon>Lophotrochozoa</taxon>
        <taxon>Platyhelminthes</taxon>
        <taxon>Monogenea</taxon>
        <taxon>Polyopisthocotylea</taxon>
        <taxon>Polystomatidea</taxon>
        <taxon>Polystomatidae</taxon>
        <taxon>Protopolystoma</taxon>
    </lineage>
</organism>
<name>A0A3S4ZZJ3_9PLAT</name>
<dbReference type="PANTHER" id="PTHR24028:SF146">
    <property type="entry name" value="CADHERIN 96CB, ISOFORM D-RELATED"/>
    <property type="match status" value="1"/>
</dbReference>
<evidence type="ECO:0000256" key="1">
    <source>
        <dbReference type="ARBA" id="ARBA00004167"/>
    </source>
</evidence>
<dbReference type="GO" id="GO:0007156">
    <property type="term" value="P:homophilic cell adhesion via plasma membrane adhesion molecules"/>
    <property type="evidence" value="ECO:0007669"/>
    <property type="project" value="InterPro"/>
</dbReference>
<keyword evidence="3" id="KW-0677">Repeat</keyword>
<evidence type="ECO:0000256" key="6">
    <source>
        <dbReference type="ARBA" id="ARBA00023136"/>
    </source>
</evidence>
<dbReference type="Proteomes" id="UP000784294">
    <property type="component" value="Unassembled WGS sequence"/>
</dbReference>
<dbReference type="CDD" id="cd11304">
    <property type="entry name" value="Cadherin_repeat"/>
    <property type="match status" value="4"/>
</dbReference>
<dbReference type="InterPro" id="IPR002126">
    <property type="entry name" value="Cadherin-like_dom"/>
</dbReference>
<keyword evidence="11" id="KW-1185">Reference proteome</keyword>
<evidence type="ECO:0000256" key="8">
    <source>
        <dbReference type="PROSITE-ProRule" id="PRU00043"/>
    </source>
</evidence>
<keyword evidence="7" id="KW-0325">Glycoprotein</keyword>
<dbReference type="PROSITE" id="PS00232">
    <property type="entry name" value="CADHERIN_1"/>
    <property type="match status" value="2"/>
</dbReference>
<feature type="domain" description="Cadherin" evidence="9">
    <location>
        <begin position="349"/>
        <end position="462"/>
    </location>
</feature>